<evidence type="ECO:0000256" key="1">
    <source>
        <dbReference type="SAM" id="MobiDB-lite"/>
    </source>
</evidence>
<dbReference type="AlphaFoldDB" id="A0A5B7GLF6"/>
<protein>
    <submittedName>
        <fullName evidence="2">Uncharacterized protein</fullName>
    </submittedName>
</protein>
<accession>A0A5B7GLF6</accession>
<keyword evidence="3" id="KW-1185">Reference proteome</keyword>
<reference evidence="2 3" key="1">
    <citation type="submission" date="2019-05" db="EMBL/GenBank/DDBJ databases">
        <title>Another draft genome of Portunus trituberculatus and its Hox gene families provides insights of decapod evolution.</title>
        <authorList>
            <person name="Jeong J.-H."/>
            <person name="Song I."/>
            <person name="Kim S."/>
            <person name="Choi T."/>
            <person name="Kim D."/>
            <person name="Ryu S."/>
            <person name="Kim W."/>
        </authorList>
    </citation>
    <scope>NUCLEOTIDE SEQUENCE [LARGE SCALE GENOMIC DNA]</scope>
    <source>
        <tissue evidence="2">Muscle</tissue>
    </source>
</reference>
<evidence type="ECO:0000313" key="2">
    <source>
        <dbReference type="EMBL" id="MPC58255.1"/>
    </source>
</evidence>
<feature type="compositionally biased region" description="Polar residues" evidence="1">
    <location>
        <begin position="44"/>
        <end position="60"/>
    </location>
</feature>
<evidence type="ECO:0000313" key="3">
    <source>
        <dbReference type="Proteomes" id="UP000324222"/>
    </source>
</evidence>
<proteinExistence type="predicted"/>
<dbReference type="EMBL" id="VSRR010015505">
    <property type="protein sequence ID" value="MPC58255.1"/>
    <property type="molecule type" value="Genomic_DNA"/>
</dbReference>
<organism evidence="2 3">
    <name type="scientific">Portunus trituberculatus</name>
    <name type="common">Swimming crab</name>
    <name type="synonym">Neptunus trituberculatus</name>
    <dbReference type="NCBI Taxonomy" id="210409"/>
    <lineage>
        <taxon>Eukaryota</taxon>
        <taxon>Metazoa</taxon>
        <taxon>Ecdysozoa</taxon>
        <taxon>Arthropoda</taxon>
        <taxon>Crustacea</taxon>
        <taxon>Multicrustacea</taxon>
        <taxon>Malacostraca</taxon>
        <taxon>Eumalacostraca</taxon>
        <taxon>Eucarida</taxon>
        <taxon>Decapoda</taxon>
        <taxon>Pleocyemata</taxon>
        <taxon>Brachyura</taxon>
        <taxon>Eubrachyura</taxon>
        <taxon>Portunoidea</taxon>
        <taxon>Portunidae</taxon>
        <taxon>Portuninae</taxon>
        <taxon>Portunus</taxon>
    </lineage>
</organism>
<dbReference type="Proteomes" id="UP000324222">
    <property type="component" value="Unassembled WGS sequence"/>
</dbReference>
<name>A0A5B7GLF6_PORTR</name>
<sequence length="66" mass="7212">MLGYVVKPRSLLWNEGNGPSGDDSRIVVKSATFPRLWTPPRPCNVSSTQGLSLRVSVKSSGQDEPR</sequence>
<gene>
    <name evidence="2" type="ORF">E2C01_052251</name>
</gene>
<comment type="caution">
    <text evidence="2">The sequence shown here is derived from an EMBL/GenBank/DDBJ whole genome shotgun (WGS) entry which is preliminary data.</text>
</comment>
<feature type="region of interest" description="Disordered" evidence="1">
    <location>
        <begin position="38"/>
        <end position="66"/>
    </location>
</feature>